<proteinExistence type="predicted"/>
<dbReference type="InterPro" id="IPR036869">
    <property type="entry name" value="J_dom_sf"/>
</dbReference>
<organism evidence="2 3">
    <name type="scientific">Rehmannia glutinosa</name>
    <name type="common">Chinese foxglove</name>
    <dbReference type="NCBI Taxonomy" id="99300"/>
    <lineage>
        <taxon>Eukaryota</taxon>
        <taxon>Viridiplantae</taxon>
        <taxon>Streptophyta</taxon>
        <taxon>Embryophyta</taxon>
        <taxon>Tracheophyta</taxon>
        <taxon>Spermatophyta</taxon>
        <taxon>Magnoliopsida</taxon>
        <taxon>eudicotyledons</taxon>
        <taxon>Gunneridae</taxon>
        <taxon>Pentapetalae</taxon>
        <taxon>asterids</taxon>
        <taxon>lamiids</taxon>
        <taxon>Lamiales</taxon>
        <taxon>Orobanchaceae</taxon>
        <taxon>Rehmannieae</taxon>
        <taxon>Rehmannia</taxon>
    </lineage>
</organism>
<dbReference type="CDD" id="cd06257">
    <property type="entry name" value="DnaJ"/>
    <property type="match status" value="1"/>
</dbReference>
<dbReference type="SUPFAM" id="SSF46565">
    <property type="entry name" value="Chaperone J-domain"/>
    <property type="match status" value="1"/>
</dbReference>
<dbReference type="SMART" id="SM00271">
    <property type="entry name" value="DnaJ"/>
    <property type="match status" value="1"/>
</dbReference>
<evidence type="ECO:0000259" key="1">
    <source>
        <dbReference type="PROSITE" id="PS50076"/>
    </source>
</evidence>
<dbReference type="EMBL" id="JABTTQ020001657">
    <property type="protein sequence ID" value="KAK6129338.1"/>
    <property type="molecule type" value="Genomic_DNA"/>
</dbReference>
<dbReference type="InterPro" id="IPR001623">
    <property type="entry name" value="DnaJ_domain"/>
</dbReference>
<sequence>MYAKEFRKNDESTRKDSVWTRVLLNSQTLCKLMDNSISIIPSGGGVSVDASPQEIKNAYRKLQKKYHPDIAGEKGHESTLMLNKAYKVLMRDDLRKEYNASIGRISVGIEKGAFGSIWKGPLRPQALFVDENACIGNTFMMDEAFGTARVRVQYGDDDGKIEVSVDSCPVNCIHWVDTEELAVLEYLIQPQPKSGYGIYGQGWERPANVFMAAKSFNKESKQQEENQQRYAKSTDEMETPAQAQARENAYRELKIHTFARIWSWVKKSIDR</sequence>
<evidence type="ECO:0000313" key="2">
    <source>
        <dbReference type="EMBL" id="KAK6129338.1"/>
    </source>
</evidence>
<dbReference type="Gene3D" id="1.10.287.110">
    <property type="entry name" value="DnaJ domain"/>
    <property type="match status" value="1"/>
</dbReference>
<protein>
    <recommendedName>
        <fullName evidence="1">J domain-containing protein</fullName>
    </recommendedName>
</protein>
<reference evidence="2 3" key="1">
    <citation type="journal article" date="2021" name="Comput. Struct. Biotechnol. J.">
        <title>De novo genome assembly of the potent medicinal plant Rehmannia glutinosa using nanopore technology.</title>
        <authorList>
            <person name="Ma L."/>
            <person name="Dong C."/>
            <person name="Song C."/>
            <person name="Wang X."/>
            <person name="Zheng X."/>
            <person name="Niu Y."/>
            <person name="Chen S."/>
            <person name="Feng W."/>
        </authorList>
    </citation>
    <scope>NUCLEOTIDE SEQUENCE [LARGE SCALE GENOMIC DNA]</scope>
    <source>
        <strain evidence="2">DH-2019</strain>
    </source>
</reference>
<evidence type="ECO:0000313" key="3">
    <source>
        <dbReference type="Proteomes" id="UP001318860"/>
    </source>
</evidence>
<dbReference type="Gene3D" id="3.30.70.20">
    <property type="match status" value="1"/>
</dbReference>
<keyword evidence="3" id="KW-1185">Reference proteome</keyword>
<accession>A0ABR0V2A2</accession>
<dbReference type="PANTHER" id="PTHR45295">
    <property type="entry name" value="CHAPERONE PROTEIN DNAJ C76, CHLOROPLASTIC"/>
    <property type="match status" value="1"/>
</dbReference>
<dbReference type="PROSITE" id="PS50076">
    <property type="entry name" value="DNAJ_2"/>
    <property type="match status" value="1"/>
</dbReference>
<feature type="domain" description="J" evidence="1">
    <location>
        <begin position="35"/>
        <end position="102"/>
    </location>
</feature>
<dbReference type="Pfam" id="PF00226">
    <property type="entry name" value="DnaJ"/>
    <property type="match status" value="1"/>
</dbReference>
<gene>
    <name evidence="2" type="ORF">DH2020_036911</name>
</gene>
<comment type="caution">
    <text evidence="2">The sequence shown here is derived from an EMBL/GenBank/DDBJ whole genome shotgun (WGS) entry which is preliminary data.</text>
</comment>
<dbReference type="Proteomes" id="UP001318860">
    <property type="component" value="Unassembled WGS sequence"/>
</dbReference>
<name>A0ABR0V2A2_REHGL</name>
<dbReference type="PANTHER" id="PTHR45295:SF4">
    <property type="entry name" value="OS06G0474800 PROTEIN"/>
    <property type="match status" value="1"/>
</dbReference>